<organism evidence="1 2">
    <name type="scientific">Nephila pilipes</name>
    <name type="common">Giant wood spider</name>
    <name type="synonym">Nephila maculata</name>
    <dbReference type="NCBI Taxonomy" id="299642"/>
    <lineage>
        <taxon>Eukaryota</taxon>
        <taxon>Metazoa</taxon>
        <taxon>Ecdysozoa</taxon>
        <taxon>Arthropoda</taxon>
        <taxon>Chelicerata</taxon>
        <taxon>Arachnida</taxon>
        <taxon>Araneae</taxon>
        <taxon>Araneomorphae</taxon>
        <taxon>Entelegynae</taxon>
        <taxon>Araneoidea</taxon>
        <taxon>Nephilidae</taxon>
        <taxon>Nephila</taxon>
    </lineage>
</organism>
<evidence type="ECO:0000313" key="2">
    <source>
        <dbReference type="Proteomes" id="UP000887013"/>
    </source>
</evidence>
<dbReference type="Proteomes" id="UP000887013">
    <property type="component" value="Unassembled WGS sequence"/>
</dbReference>
<dbReference type="AlphaFoldDB" id="A0A8X6U4V4"/>
<reference evidence="1" key="1">
    <citation type="submission" date="2020-08" db="EMBL/GenBank/DDBJ databases">
        <title>Multicomponent nature underlies the extraordinary mechanical properties of spider dragline silk.</title>
        <authorList>
            <person name="Kono N."/>
            <person name="Nakamura H."/>
            <person name="Mori M."/>
            <person name="Yoshida Y."/>
            <person name="Ohtoshi R."/>
            <person name="Malay A.D."/>
            <person name="Moran D.A.P."/>
            <person name="Tomita M."/>
            <person name="Numata K."/>
            <person name="Arakawa K."/>
        </authorList>
    </citation>
    <scope>NUCLEOTIDE SEQUENCE</scope>
</reference>
<proteinExistence type="predicted"/>
<name>A0A8X6U4V4_NEPPI</name>
<keyword evidence="2" id="KW-1185">Reference proteome</keyword>
<dbReference type="EMBL" id="BMAW01023161">
    <property type="protein sequence ID" value="GFT81427.1"/>
    <property type="molecule type" value="Genomic_DNA"/>
</dbReference>
<comment type="caution">
    <text evidence="1">The sequence shown here is derived from an EMBL/GenBank/DDBJ whole genome shotgun (WGS) entry which is preliminary data.</text>
</comment>
<gene>
    <name evidence="1" type="ORF">NPIL_578971</name>
</gene>
<evidence type="ECO:0000313" key="1">
    <source>
        <dbReference type="EMBL" id="GFT81427.1"/>
    </source>
</evidence>
<protein>
    <submittedName>
        <fullName evidence="1">Uncharacterized protein</fullName>
    </submittedName>
</protein>
<sequence>MQLYSDDEGNSQNDTFEATLRCLLVTLSEVYYFPQSTNCTVEESIIEPTVDSSIFDFEVFNPNYHLITTTNVNRNLHPNMSINLSFRLKWRIGKWQEDFWFLVN</sequence>
<accession>A0A8X6U4V4</accession>